<name>A0A0A2B776_PROMR</name>
<dbReference type="AlphaFoldDB" id="A0A0A2B776"/>
<protein>
    <submittedName>
        <fullName evidence="1">Uncharacterized protein</fullName>
    </submittedName>
</protein>
<evidence type="ECO:0000313" key="1">
    <source>
        <dbReference type="EMBL" id="KGG09716.1"/>
    </source>
</evidence>
<evidence type="ECO:0000313" key="2">
    <source>
        <dbReference type="Proteomes" id="UP000030345"/>
    </source>
</evidence>
<dbReference type="Proteomes" id="UP000030345">
    <property type="component" value="Unassembled WGS sequence"/>
</dbReference>
<reference evidence="2" key="1">
    <citation type="journal article" date="2014" name="Sci. Data">
        <title>Genomes of diverse isolates of the marine cyanobacterium Prochlorococcus.</title>
        <authorList>
            <person name="Biller S."/>
            <person name="Berube P."/>
            <person name="Thompson J."/>
            <person name="Kelly L."/>
            <person name="Roggensack S."/>
            <person name="Awad L."/>
            <person name="Roache-Johnson K."/>
            <person name="Ding H."/>
            <person name="Giovannoni S.J."/>
            <person name="Moore L.R."/>
            <person name="Chisholm S.W."/>
        </authorList>
    </citation>
    <scope>NUCLEOTIDE SEQUENCE [LARGE SCALE GENOMIC DNA]</scope>
    <source>
        <strain evidence="2">SB</strain>
    </source>
</reference>
<comment type="caution">
    <text evidence="1">The sequence shown here is derived from an EMBL/GenBank/DDBJ whole genome shotgun (WGS) entry which is preliminary data.</text>
</comment>
<accession>A0A0A2B776</accession>
<dbReference type="EMBL" id="JNAS01000001">
    <property type="protein sequence ID" value="KGG09716.1"/>
    <property type="molecule type" value="Genomic_DNA"/>
</dbReference>
<dbReference type="STRING" id="59926.EV02_0303"/>
<organism evidence="1 2">
    <name type="scientific">Prochlorococcus marinus str. SB</name>
    <dbReference type="NCBI Taxonomy" id="59926"/>
    <lineage>
        <taxon>Bacteria</taxon>
        <taxon>Bacillati</taxon>
        <taxon>Cyanobacteriota</taxon>
        <taxon>Cyanophyceae</taxon>
        <taxon>Synechococcales</taxon>
        <taxon>Prochlorococcaceae</taxon>
        <taxon>Prochlorococcus</taxon>
    </lineage>
</organism>
<gene>
    <name evidence="1" type="ORF">EV02_0303</name>
</gene>
<proteinExistence type="predicted"/>
<sequence length="58" mass="6759">MNINDKSVLEMLNKLIAINRLNKTQILQMVNLVSISNDFNDLKENLKWEGSKSFHQNI</sequence>
<dbReference type="RefSeq" id="WP_193742603.1">
    <property type="nucleotide sequence ID" value="NZ_CP138981.1"/>
</dbReference>